<keyword evidence="3" id="KW-1185">Reference proteome</keyword>
<dbReference type="EMBL" id="LAVV01011604">
    <property type="protein sequence ID" value="KNZ47595.1"/>
    <property type="molecule type" value="Genomic_DNA"/>
</dbReference>
<dbReference type="AlphaFoldDB" id="A0A0L6UIF9"/>
<feature type="compositionally biased region" description="Basic and acidic residues" evidence="1">
    <location>
        <begin position="1"/>
        <end position="13"/>
    </location>
</feature>
<protein>
    <submittedName>
        <fullName evidence="2">Uncharacterized protein</fullName>
    </submittedName>
</protein>
<dbReference type="VEuPathDB" id="FungiDB:VP01_6297g1"/>
<evidence type="ECO:0000313" key="3">
    <source>
        <dbReference type="Proteomes" id="UP000037035"/>
    </source>
</evidence>
<dbReference type="OrthoDB" id="3344688at2759"/>
<evidence type="ECO:0000256" key="1">
    <source>
        <dbReference type="SAM" id="MobiDB-lite"/>
    </source>
</evidence>
<evidence type="ECO:0000313" key="2">
    <source>
        <dbReference type="EMBL" id="KNZ47595.1"/>
    </source>
</evidence>
<name>A0A0L6UIF9_9BASI</name>
<gene>
    <name evidence="2" type="ORF">VP01_6297g1</name>
</gene>
<comment type="caution">
    <text evidence="2">The sequence shown here is derived from an EMBL/GenBank/DDBJ whole genome shotgun (WGS) entry which is preliminary data.</text>
</comment>
<dbReference type="CDD" id="cd09272">
    <property type="entry name" value="RNase_HI_RT_Ty1"/>
    <property type="match status" value="1"/>
</dbReference>
<feature type="compositionally biased region" description="Basic and acidic residues" evidence="1">
    <location>
        <begin position="25"/>
        <end position="42"/>
    </location>
</feature>
<accession>A0A0L6UIF9</accession>
<organism evidence="2 3">
    <name type="scientific">Puccinia sorghi</name>
    <dbReference type="NCBI Taxonomy" id="27349"/>
    <lineage>
        <taxon>Eukaryota</taxon>
        <taxon>Fungi</taxon>
        <taxon>Dikarya</taxon>
        <taxon>Basidiomycota</taxon>
        <taxon>Pucciniomycotina</taxon>
        <taxon>Pucciniomycetes</taxon>
        <taxon>Pucciniales</taxon>
        <taxon>Pucciniaceae</taxon>
        <taxon>Puccinia</taxon>
    </lineage>
</organism>
<feature type="region of interest" description="Disordered" evidence="1">
    <location>
        <begin position="1"/>
        <end position="61"/>
    </location>
</feature>
<feature type="compositionally biased region" description="Polar residues" evidence="1">
    <location>
        <begin position="43"/>
        <end position="54"/>
    </location>
</feature>
<reference evidence="2 3" key="1">
    <citation type="submission" date="2015-08" db="EMBL/GenBank/DDBJ databases">
        <title>Next Generation Sequencing and Analysis of the Genome of Puccinia sorghi L Schw, the Causal Agent of Maize Common Rust.</title>
        <authorList>
            <person name="Rochi L."/>
            <person name="Burguener G."/>
            <person name="Darino M."/>
            <person name="Turjanski A."/>
            <person name="Kreff E."/>
            <person name="Dieguez M.J."/>
            <person name="Sacco F."/>
        </authorList>
    </citation>
    <scope>NUCLEOTIDE SEQUENCE [LARGE SCALE GENOMIC DNA]</scope>
    <source>
        <strain evidence="2 3">RO10H11247</strain>
    </source>
</reference>
<proteinExistence type="predicted"/>
<sequence>MTEMRKDDRDKIKQTSYPPHNSQKRTLEKQISKKKEEREMTKVDSTTGPSTGSRARSRRSLLTVLEVRTPEAGQVQTRQFESFVDNHSVIALVTNPIFQQRSKHIDIINHWLRETHDTGLIQINYIPTGSMLADVCNKSLGKSKHQSIIANLKIGWQ</sequence>
<dbReference type="Proteomes" id="UP000037035">
    <property type="component" value="Unassembled WGS sequence"/>
</dbReference>